<reference evidence="3" key="1">
    <citation type="journal article" date="2013" name="Genome Announc.">
        <title>Draft genome sequence of Pseudozyma brasiliensis sp. nov. strain GHG001, a high producer of endo-1,4-xylanase isolated from an insect pest of sugarcane.</title>
        <authorList>
            <person name="Oliveira J.V.D.C."/>
            <person name="dos Santos R.A.C."/>
            <person name="Borges T.A."/>
            <person name="Riano-Pachon D.M."/>
            <person name="Goldman G.H."/>
        </authorList>
    </citation>
    <scope>NUCLEOTIDE SEQUENCE [LARGE SCALE GENOMIC DNA]</scope>
    <source>
        <strain evidence="3">GHG001</strain>
    </source>
</reference>
<dbReference type="EMBL" id="KI545892">
    <property type="protein sequence ID" value="EST05287.1"/>
    <property type="molecule type" value="Genomic_DNA"/>
</dbReference>
<dbReference type="OrthoDB" id="3361340at2759"/>
<evidence type="ECO:0000313" key="2">
    <source>
        <dbReference type="EMBL" id="EST05287.1"/>
    </source>
</evidence>
<keyword evidence="3" id="KW-1185">Reference proteome</keyword>
<sequence length="217" mass="23186">MLHGGTTSPVSDAKTEEVLRQALAVIAAHNETLTNAGRLESPRSEGGGGNWMLRTSHLLWTLFLTAMVFTLFNASQTANRALSAKLDELSRIVEASAGVDHSRLFAANALGDFPSSASDTVAPAVVAPAFDGGESDSLEDRYYDTVDVSSDTQLTTQAVEADTASSPGSNTLASDRTELQPIHNTHSLSHYVSDWLHDLLRMPVTIIRAFLSIFIGA</sequence>
<evidence type="ECO:0008006" key="4">
    <source>
        <dbReference type="Google" id="ProtNLM"/>
    </source>
</evidence>
<keyword evidence="1" id="KW-1133">Transmembrane helix</keyword>
<dbReference type="AlphaFoldDB" id="V5GGZ9"/>
<evidence type="ECO:0000313" key="3">
    <source>
        <dbReference type="Proteomes" id="UP000019377"/>
    </source>
</evidence>
<dbReference type="Proteomes" id="UP000019377">
    <property type="component" value="Unassembled WGS sequence"/>
</dbReference>
<feature type="transmembrane region" description="Helical" evidence="1">
    <location>
        <begin position="57"/>
        <end position="75"/>
    </location>
</feature>
<gene>
    <name evidence="2" type="ORF">PSEUBRA_SCAF6g00860</name>
</gene>
<proteinExistence type="predicted"/>
<dbReference type="HOGENOM" id="CLU_1272770_0_0_1"/>
<accession>V5GGZ9</accession>
<name>V5GGZ9_KALBG</name>
<evidence type="ECO:0000256" key="1">
    <source>
        <dbReference type="SAM" id="Phobius"/>
    </source>
</evidence>
<keyword evidence="1" id="KW-0812">Transmembrane</keyword>
<dbReference type="STRING" id="1365824.V5GGZ9"/>
<protein>
    <recommendedName>
        <fullName evidence="4">Transmembrane protein</fullName>
    </recommendedName>
</protein>
<dbReference type="GeneID" id="27421691"/>
<dbReference type="eggNOG" id="ENOG502SEJQ">
    <property type="taxonomic scope" value="Eukaryota"/>
</dbReference>
<keyword evidence="1" id="KW-0472">Membrane</keyword>
<organism evidence="2 3">
    <name type="scientific">Kalmanozyma brasiliensis (strain GHG001)</name>
    <name type="common">Yeast</name>
    <name type="synonym">Pseudozyma brasiliensis</name>
    <dbReference type="NCBI Taxonomy" id="1365824"/>
    <lineage>
        <taxon>Eukaryota</taxon>
        <taxon>Fungi</taxon>
        <taxon>Dikarya</taxon>
        <taxon>Basidiomycota</taxon>
        <taxon>Ustilaginomycotina</taxon>
        <taxon>Ustilaginomycetes</taxon>
        <taxon>Ustilaginales</taxon>
        <taxon>Ustilaginaceae</taxon>
        <taxon>Kalmanozyma</taxon>
    </lineage>
</organism>